<dbReference type="Proteomes" id="UP000294902">
    <property type="component" value="Unassembled WGS sequence"/>
</dbReference>
<evidence type="ECO:0000313" key="8">
    <source>
        <dbReference type="Proteomes" id="UP000294902"/>
    </source>
</evidence>
<organism evidence="7 8">
    <name type="scientific">Natranaerovirga pectinivora</name>
    <dbReference type="NCBI Taxonomy" id="682400"/>
    <lineage>
        <taxon>Bacteria</taxon>
        <taxon>Bacillati</taxon>
        <taxon>Bacillota</taxon>
        <taxon>Clostridia</taxon>
        <taxon>Lachnospirales</taxon>
        <taxon>Natranaerovirgaceae</taxon>
        <taxon>Natranaerovirga</taxon>
    </lineage>
</organism>
<comment type="caution">
    <text evidence="7">The sequence shown here is derived from an EMBL/GenBank/DDBJ whole genome shotgun (WGS) entry which is preliminary data.</text>
</comment>
<keyword evidence="4" id="KW-0274">FAD</keyword>
<evidence type="ECO:0000256" key="3">
    <source>
        <dbReference type="ARBA" id="ARBA00022630"/>
    </source>
</evidence>
<keyword evidence="3" id="KW-0285">Flavoprotein</keyword>
<dbReference type="PANTHER" id="PTHR13847:SF287">
    <property type="entry name" value="FAD-DEPENDENT OXIDOREDUCTASE DOMAIN-CONTAINING PROTEIN 1"/>
    <property type="match status" value="1"/>
</dbReference>
<dbReference type="GO" id="GO:0005737">
    <property type="term" value="C:cytoplasm"/>
    <property type="evidence" value="ECO:0007669"/>
    <property type="project" value="TreeGrafter"/>
</dbReference>
<evidence type="ECO:0000256" key="4">
    <source>
        <dbReference type="ARBA" id="ARBA00022827"/>
    </source>
</evidence>
<evidence type="ECO:0000313" key="7">
    <source>
        <dbReference type="EMBL" id="TCT16098.1"/>
    </source>
</evidence>
<evidence type="ECO:0000256" key="5">
    <source>
        <dbReference type="ARBA" id="ARBA00023002"/>
    </source>
</evidence>
<proteinExistence type="inferred from homology"/>
<comment type="cofactor">
    <cofactor evidence="1">
        <name>FAD</name>
        <dbReference type="ChEBI" id="CHEBI:57692"/>
    </cofactor>
</comment>
<dbReference type="PANTHER" id="PTHR13847">
    <property type="entry name" value="SARCOSINE DEHYDROGENASE-RELATED"/>
    <property type="match status" value="1"/>
</dbReference>
<dbReference type="InterPro" id="IPR006076">
    <property type="entry name" value="FAD-dep_OxRdtase"/>
</dbReference>
<sequence>MNKFDVIVIGGGIIGLATSYYLLKSGKKVALIEKNEFGSGASCACDDAIFFQSKKPGINLELTIDSIELYKSLSDELGIDLELENKGGMVLIEKEDHLKVMEDFVKKQKKFGLKVDILDRRDVIKKQPHIRKDILASTYCKEDSQVNPLRVMRGFISKSKKMGLEIIKNNIIEIKEKKDGWKVLLEDKKTVESEFVVNATGAWASEIGKMIGIDIPIVPKRGQIAISEAIPSLGETNAWSAQYIVTKIAPELDRNQNEVYKRLGIGFALSQASTGNYIIGSTREYVGFNKKTTYEGIQLILKEAMALFPIFSKVNVIRTFAGLRPASEDGKPIVGEVEGKKGFYIAAGHEGDGIALAPITGKVVADLINGKRVRYNIEELNLKRFKY</sequence>
<dbReference type="EMBL" id="SMAL01000002">
    <property type="protein sequence ID" value="TCT16098.1"/>
    <property type="molecule type" value="Genomic_DNA"/>
</dbReference>
<dbReference type="Gene3D" id="3.30.9.10">
    <property type="entry name" value="D-Amino Acid Oxidase, subunit A, domain 2"/>
    <property type="match status" value="1"/>
</dbReference>
<accession>A0A4R3MRR1</accession>
<comment type="similarity">
    <text evidence="2">Belongs to the FAD-dependent glycerol-3-phosphate dehydrogenase family.</text>
</comment>
<keyword evidence="5" id="KW-0560">Oxidoreductase</keyword>
<keyword evidence="8" id="KW-1185">Reference proteome</keyword>
<dbReference type="InterPro" id="IPR000447">
    <property type="entry name" value="G3P_DH_FAD-dep"/>
</dbReference>
<feature type="domain" description="FAD dependent oxidoreductase" evidence="6">
    <location>
        <begin position="5"/>
        <end position="367"/>
    </location>
</feature>
<dbReference type="RefSeq" id="WP_165878458.1">
    <property type="nucleotide sequence ID" value="NZ_SMAL01000002.1"/>
</dbReference>
<dbReference type="Gene3D" id="3.50.50.60">
    <property type="entry name" value="FAD/NAD(P)-binding domain"/>
    <property type="match status" value="1"/>
</dbReference>
<dbReference type="SUPFAM" id="SSF54373">
    <property type="entry name" value="FAD-linked reductases, C-terminal domain"/>
    <property type="match status" value="1"/>
</dbReference>
<dbReference type="GO" id="GO:0006072">
    <property type="term" value="P:glycerol-3-phosphate metabolic process"/>
    <property type="evidence" value="ECO:0007669"/>
    <property type="project" value="InterPro"/>
</dbReference>
<protein>
    <submittedName>
        <fullName evidence="7">Sarcosine oxidase subunit beta</fullName>
    </submittedName>
</protein>
<evidence type="ECO:0000259" key="6">
    <source>
        <dbReference type="Pfam" id="PF01266"/>
    </source>
</evidence>
<dbReference type="InterPro" id="IPR036188">
    <property type="entry name" value="FAD/NAD-bd_sf"/>
</dbReference>
<dbReference type="AlphaFoldDB" id="A0A4R3MRR1"/>
<dbReference type="SUPFAM" id="SSF51905">
    <property type="entry name" value="FAD/NAD(P)-binding domain"/>
    <property type="match status" value="1"/>
</dbReference>
<dbReference type="PRINTS" id="PR01001">
    <property type="entry name" value="FADG3PDH"/>
</dbReference>
<dbReference type="GO" id="GO:0004368">
    <property type="term" value="F:glycerol-3-phosphate dehydrogenase (quinone) activity"/>
    <property type="evidence" value="ECO:0007669"/>
    <property type="project" value="InterPro"/>
</dbReference>
<gene>
    <name evidence="7" type="ORF">EDC18_102114</name>
</gene>
<name>A0A4R3MRR1_9FIRM</name>
<dbReference type="Pfam" id="PF01266">
    <property type="entry name" value="DAO"/>
    <property type="match status" value="1"/>
</dbReference>
<evidence type="ECO:0000256" key="1">
    <source>
        <dbReference type="ARBA" id="ARBA00001974"/>
    </source>
</evidence>
<evidence type="ECO:0000256" key="2">
    <source>
        <dbReference type="ARBA" id="ARBA00007330"/>
    </source>
</evidence>
<reference evidence="7 8" key="1">
    <citation type="submission" date="2019-03" db="EMBL/GenBank/DDBJ databases">
        <title>Genomic Encyclopedia of Type Strains, Phase IV (KMG-IV): sequencing the most valuable type-strain genomes for metagenomic binning, comparative biology and taxonomic classification.</title>
        <authorList>
            <person name="Goeker M."/>
        </authorList>
    </citation>
    <scope>NUCLEOTIDE SEQUENCE [LARGE SCALE GENOMIC DNA]</scope>
    <source>
        <strain evidence="7 8">DSM 24629</strain>
    </source>
</reference>